<dbReference type="EMBL" id="JTDF01000425">
    <property type="protein sequence ID" value="KAF8571598.1"/>
    <property type="molecule type" value="Genomic_DNA"/>
</dbReference>
<evidence type="ECO:0000313" key="11">
    <source>
        <dbReference type="Proteomes" id="UP000699462"/>
    </source>
</evidence>
<dbReference type="InterPro" id="IPR025714">
    <property type="entry name" value="Methyltranfer_dom"/>
</dbReference>
<proteinExistence type="predicted"/>
<sequence>MTFVARGDSSDLETNVLKPLLELACSVVIYAAIFILFGAPFLEQHMETFSLAVVLTCLTTLPFIIFDDVSIKRINAVYFSPRQPHEWFLAFLGYGSLLGTWSSACLLILDWDRPWQAWPYPCVMGALVGGGIGLLLFLIRPYFSRFWHQTHAVSCKLPVYSLPSDVKEPEYGVSLDQLQDILTFLDHYAWAYTFRWVAAVTANTDWQSTHPILTHLPTEWERTLSKASFEELKALVHGSSSSHQWPPDILQFANGCRKYTRLLTRRTALNCHSICVSEAGRLVPNQLAHCCDYVNRSHVTQRNRVNMSPKKQHEVDRMVCLTEHVLHDLNMSVVGNRRLKVADSFEDDERMSTFQTCSLLNESDIYVGLTSESDSDDFTHPYAASPWIVDIGSGLGHLPNAIAVRLRQSTRERSHPEHVIEEPLVVAVECDPLLHQRAQSRLHDKRFKFATRVCRMLFRLESTSVNEFKLRLHELFQTSTTPFTAVVESDPYLITGLHCCGDLSQAIIRLFHADESARGLILVGCCYHKMTLSDFPTSSVFRAAAEASKLPQFFANIFNTEATFRLACQWSPSTWLLWTAHDFNVHRVRFLHRVLFSVCFTSPIADLYGGPENLSIRKSIPDPIAVPEVVALLDACLSTNPPITFFHICSVLMELITKQLHLRSIPNLPPDLFYSLERLWNLTPGLLALQQLLQPLVEIVILADRLWFVRQGSGVLTSGLVRLFDPLLSPRCVALVARKS</sequence>
<protein>
    <recommendedName>
        <fullName evidence="9">Methyltransferase domain-containing protein</fullName>
    </recommendedName>
</protein>
<gene>
    <name evidence="10" type="ORF">P879_00789</name>
</gene>
<organism evidence="10 11">
    <name type="scientific">Paragonimus westermani</name>
    <dbReference type="NCBI Taxonomy" id="34504"/>
    <lineage>
        <taxon>Eukaryota</taxon>
        <taxon>Metazoa</taxon>
        <taxon>Spiralia</taxon>
        <taxon>Lophotrochozoa</taxon>
        <taxon>Platyhelminthes</taxon>
        <taxon>Trematoda</taxon>
        <taxon>Digenea</taxon>
        <taxon>Plagiorchiida</taxon>
        <taxon>Troglotremata</taxon>
        <taxon>Troglotrematidae</taxon>
        <taxon>Paragonimus</taxon>
    </lineage>
</organism>
<feature type="domain" description="Methyltransferase" evidence="9">
    <location>
        <begin position="385"/>
        <end position="531"/>
    </location>
</feature>
<evidence type="ECO:0000256" key="4">
    <source>
        <dbReference type="ARBA" id="ARBA00022692"/>
    </source>
</evidence>
<keyword evidence="6 8" id="KW-1133">Transmembrane helix</keyword>
<evidence type="ECO:0000256" key="3">
    <source>
        <dbReference type="ARBA" id="ARBA00022502"/>
    </source>
</evidence>
<keyword evidence="5" id="KW-0256">Endoplasmic reticulum</keyword>
<dbReference type="PANTHER" id="PTHR12496:SF0">
    <property type="entry name" value="METHYLTRANSFERASE DOMAIN-CONTAINING PROTEIN"/>
    <property type="match status" value="1"/>
</dbReference>
<keyword evidence="11" id="KW-1185">Reference proteome</keyword>
<feature type="transmembrane region" description="Helical" evidence="8">
    <location>
        <begin position="87"/>
        <end position="111"/>
    </location>
</feature>
<dbReference type="InterPro" id="IPR009580">
    <property type="entry name" value="GPI_biosynthesis_protein_Pig-F"/>
</dbReference>
<dbReference type="GO" id="GO:0005789">
    <property type="term" value="C:endoplasmic reticulum membrane"/>
    <property type="evidence" value="ECO:0007669"/>
    <property type="project" value="UniProtKB-SubCell"/>
</dbReference>
<comment type="caution">
    <text evidence="10">The sequence shown here is derived from an EMBL/GenBank/DDBJ whole genome shotgun (WGS) entry which is preliminary data.</text>
</comment>
<dbReference type="Pfam" id="PF06699">
    <property type="entry name" value="PIG-F"/>
    <property type="match status" value="1"/>
</dbReference>
<evidence type="ECO:0000256" key="8">
    <source>
        <dbReference type="SAM" id="Phobius"/>
    </source>
</evidence>
<keyword evidence="3" id="KW-0337">GPI-anchor biosynthesis</keyword>
<dbReference type="AlphaFoldDB" id="A0A8T0DWU3"/>
<keyword evidence="4 8" id="KW-0812">Transmembrane</keyword>
<dbReference type="InterPro" id="IPR052220">
    <property type="entry name" value="METTL25"/>
</dbReference>
<dbReference type="OrthoDB" id="17366at2759"/>
<dbReference type="Proteomes" id="UP000699462">
    <property type="component" value="Unassembled WGS sequence"/>
</dbReference>
<evidence type="ECO:0000256" key="7">
    <source>
        <dbReference type="ARBA" id="ARBA00023136"/>
    </source>
</evidence>
<evidence type="ECO:0000256" key="1">
    <source>
        <dbReference type="ARBA" id="ARBA00004477"/>
    </source>
</evidence>
<name>A0A8T0DWU3_9TREM</name>
<dbReference type="PANTHER" id="PTHR12496">
    <property type="entry name" value="CGI-41 METHYLTRANSFERASE"/>
    <property type="match status" value="1"/>
</dbReference>
<evidence type="ECO:0000256" key="6">
    <source>
        <dbReference type="ARBA" id="ARBA00022989"/>
    </source>
</evidence>
<comment type="pathway">
    <text evidence="2">Glycolipid biosynthesis; glycosylphosphatidylinositol-anchor biosynthesis.</text>
</comment>
<evidence type="ECO:0000259" key="9">
    <source>
        <dbReference type="Pfam" id="PF13679"/>
    </source>
</evidence>
<accession>A0A8T0DWU3</accession>
<dbReference type="Pfam" id="PF13679">
    <property type="entry name" value="Methyltransf_32"/>
    <property type="match status" value="1"/>
</dbReference>
<feature type="transmembrane region" description="Helical" evidence="8">
    <location>
        <begin position="48"/>
        <end position="66"/>
    </location>
</feature>
<feature type="transmembrane region" description="Helical" evidence="8">
    <location>
        <begin position="20"/>
        <end position="42"/>
    </location>
</feature>
<reference evidence="10 11" key="1">
    <citation type="submission" date="2019-07" db="EMBL/GenBank/DDBJ databases">
        <title>Annotation for the trematode Paragonimus westermani.</title>
        <authorList>
            <person name="Choi Y.-J."/>
        </authorList>
    </citation>
    <scope>NUCLEOTIDE SEQUENCE [LARGE SCALE GENOMIC DNA]</scope>
    <source>
        <strain evidence="10">180907_Pwestermani</strain>
    </source>
</reference>
<dbReference type="GO" id="GO:0006506">
    <property type="term" value="P:GPI anchor biosynthetic process"/>
    <property type="evidence" value="ECO:0007669"/>
    <property type="project" value="UniProtKB-KW"/>
</dbReference>
<evidence type="ECO:0000313" key="10">
    <source>
        <dbReference type="EMBL" id="KAF8571598.1"/>
    </source>
</evidence>
<feature type="transmembrane region" description="Helical" evidence="8">
    <location>
        <begin position="117"/>
        <end position="139"/>
    </location>
</feature>
<keyword evidence="7 8" id="KW-0472">Membrane</keyword>
<evidence type="ECO:0000256" key="2">
    <source>
        <dbReference type="ARBA" id="ARBA00004687"/>
    </source>
</evidence>
<comment type="subcellular location">
    <subcellularLocation>
        <location evidence="1">Endoplasmic reticulum membrane</location>
        <topology evidence="1">Multi-pass membrane protein</topology>
    </subcellularLocation>
</comment>
<evidence type="ECO:0000256" key="5">
    <source>
        <dbReference type="ARBA" id="ARBA00022824"/>
    </source>
</evidence>